<proteinExistence type="predicted"/>
<name>A0A1K9ZDE8_9GAMM</name>
<dbReference type="EMBL" id="FPLD01000043">
    <property type="protein sequence ID" value="SGY92691.1"/>
    <property type="molecule type" value="Genomic_DNA"/>
</dbReference>
<reference evidence="1 2" key="1">
    <citation type="submission" date="2016-11" db="EMBL/GenBank/DDBJ databases">
        <authorList>
            <person name="Jaros S."/>
            <person name="Januszkiewicz K."/>
            <person name="Wedrychowicz H."/>
        </authorList>
    </citation>
    <scope>NUCLEOTIDE SEQUENCE [LARGE SCALE GENOMIC DNA]</scope>
    <source>
        <strain evidence="1">NVI 5450</strain>
    </source>
</reference>
<organism evidence="1 2">
    <name type="scientific">Moritella viscosa</name>
    <dbReference type="NCBI Taxonomy" id="80854"/>
    <lineage>
        <taxon>Bacteria</taxon>
        <taxon>Pseudomonadati</taxon>
        <taxon>Pseudomonadota</taxon>
        <taxon>Gammaproteobacteria</taxon>
        <taxon>Alteromonadales</taxon>
        <taxon>Moritellaceae</taxon>
        <taxon>Moritella</taxon>
    </lineage>
</organism>
<accession>A0A1K9ZDE8</accession>
<protein>
    <submittedName>
        <fullName evidence="1">Extensin-like protein:NEAr transporter</fullName>
    </submittedName>
</protein>
<evidence type="ECO:0000313" key="2">
    <source>
        <dbReference type="Proteomes" id="UP000183794"/>
    </source>
</evidence>
<sequence>MFFNMDMYQNGEVDIQYNMYQNGEANTKLPKHVLSIKMLNKSISENRILHKLNFTDEQGFVHSENYVINIQNKTITKVDESILYEDSKYGRYEVFEYNSQYVKFDFNLEKGQQSSKTFNARIFDSASHKFIVVSTKVTTKYLGLDKIEAANTSYNAGKFETIEETASSKIVTTTWFNSTNGVILKQAKSIHNLSDNTVVKNIIYIVDSSVNFNDHDNEIAFSKFNIFNYINDIGNSVKENIDLYNSSLQIPVVIHQVNNHIKVSYAEHHKNLQFKPYNVASTTSEFHSDGVLSSFISRVIYSRKCNFNCSGPMTKIIHLWGIRDSFDSTKNYDSEYAGKYNWYQEANSVEEPSNYFIVIDLKAKTCQVSTNVKLNAFECDRIDINIDTGNILAVLDDKDNGGRYVLDAYINGKDNEFITGSVTDNTNTTSIGTFSIKKRN</sequence>
<evidence type="ECO:0000313" key="1">
    <source>
        <dbReference type="EMBL" id="SGY92691.1"/>
    </source>
</evidence>
<dbReference type="AlphaFoldDB" id="A0A1K9ZDE8"/>
<dbReference type="Proteomes" id="UP000183794">
    <property type="component" value="Unassembled WGS sequence"/>
</dbReference>
<gene>
    <name evidence="1" type="ORF">NVI5450_1393</name>
</gene>